<dbReference type="AlphaFoldDB" id="I1BKN7"/>
<organism evidence="1 2">
    <name type="scientific">Rhizopus delemar (strain RA 99-880 / ATCC MYA-4621 / FGSC 9543 / NRRL 43880)</name>
    <name type="common">Mucormycosis agent</name>
    <name type="synonym">Rhizopus arrhizus var. delemar</name>
    <dbReference type="NCBI Taxonomy" id="246409"/>
    <lineage>
        <taxon>Eukaryota</taxon>
        <taxon>Fungi</taxon>
        <taxon>Fungi incertae sedis</taxon>
        <taxon>Mucoromycota</taxon>
        <taxon>Mucoromycotina</taxon>
        <taxon>Mucoromycetes</taxon>
        <taxon>Mucorales</taxon>
        <taxon>Mucorineae</taxon>
        <taxon>Rhizopodaceae</taxon>
        <taxon>Rhizopus</taxon>
    </lineage>
</organism>
<dbReference type="InParanoid" id="I1BKN7"/>
<keyword evidence="2" id="KW-1185">Reference proteome</keyword>
<dbReference type="VEuPathDB" id="FungiDB:RO3G_01471"/>
<dbReference type="Proteomes" id="UP000009138">
    <property type="component" value="Unassembled WGS sequence"/>
</dbReference>
<dbReference type="RefSeq" id="XP_067512163.1">
    <property type="nucleotide sequence ID" value="XM_067656062.1"/>
</dbReference>
<sequence>MRKLPFDQCVQSTYQTKLKSKIVSACEDVRNIVLRSQLFVNFYIPSLVRLDSPIPHKIYEQNFWYSISQLIRNQRVTNGISLQHGLLDYWNGFNKSYPTIIYDKKLASGVSHCISEASQQLQTIYTNNVVEPFESRICKYIFYKTQNIFISMDRSDVVKIVPYAYQHVCQGVFVWPQGPVFTEERKQIVDKTFLSLKNMIPTRATLTTLPEFPNSFVPCLLNILSEYEIEHNNPCHQIRVCIRGS</sequence>
<dbReference type="GeneID" id="93608443"/>
<reference evidence="1 2" key="1">
    <citation type="journal article" date="2009" name="PLoS Genet.">
        <title>Genomic analysis of the basal lineage fungus Rhizopus oryzae reveals a whole-genome duplication.</title>
        <authorList>
            <person name="Ma L.-J."/>
            <person name="Ibrahim A.S."/>
            <person name="Skory C."/>
            <person name="Grabherr M.G."/>
            <person name="Burger G."/>
            <person name="Butler M."/>
            <person name="Elias M."/>
            <person name="Idnurm A."/>
            <person name="Lang B.F."/>
            <person name="Sone T."/>
            <person name="Abe A."/>
            <person name="Calvo S.E."/>
            <person name="Corrochano L.M."/>
            <person name="Engels R."/>
            <person name="Fu J."/>
            <person name="Hansberg W."/>
            <person name="Kim J.-M."/>
            <person name="Kodira C.D."/>
            <person name="Koehrsen M.J."/>
            <person name="Liu B."/>
            <person name="Miranda-Saavedra D."/>
            <person name="O'Leary S."/>
            <person name="Ortiz-Castellanos L."/>
            <person name="Poulter R."/>
            <person name="Rodriguez-Romero J."/>
            <person name="Ruiz-Herrera J."/>
            <person name="Shen Y.-Q."/>
            <person name="Zeng Q."/>
            <person name="Galagan J."/>
            <person name="Birren B.W."/>
            <person name="Cuomo C.A."/>
            <person name="Wickes B.L."/>
        </authorList>
    </citation>
    <scope>NUCLEOTIDE SEQUENCE [LARGE SCALE GENOMIC DNA]</scope>
    <source>
        <strain evidence="2">RA 99-880 / ATCC MYA-4621 / FGSC 9543 / NRRL 43880</strain>
    </source>
</reference>
<dbReference type="OrthoDB" id="2285535at2759"/>
<dbReference type="EMBL" id="CH476732">
    <property type="protein sequence ID" value="EIE76767.1"/>
    <property type="molecule type" value="Genomic_DNA"/>
</dbReference>
<dbReference type="eggNOG" id="ENOG502RAUS">
    <property type="taxonomic scope" value="Eukaryota"/>
</dbReference>
<evidence type="ECO:0000313" key="2">
    <source>
        <dbReference type="Proteomes" id="UP000009138"/>
    </source>
</evidence>
<gene>
    <name evidence="1" type="ORF">RO3G_01471</name>
</gene>
<dbReference type="STRING" id="246409.I1BKN7"/>
<name>I1BKN7_RHIO9</name>
<accession>I1BKN7</accession>
<proteinExistence type="predicted"/>
<protein>
    <submittedName>
        <fullName evidence="1">Uncharacterized protein</fullName>
    </submittedName>
</protein>
<evidence type="ECO:0000313" key="1">
    <source>
        <dbReference type="EMBL" id="EIE76767.1"/>
    </source>
</evidence>